<keyword evidence="2 6" id="KW-0472">Membrane</keyword>
<dbReference type="HAMAP" id="MF_01186">
    <property type="entry name" value="LPS_assembly_LptE"/>
    <property type="match status" value="1"/>
</dbReference>
<dbReference type="STRING" id="1111735.GCA_000428045_00916"/>
<evidence type="ECO:0000256" key="1">
    <source>
        <dbReference type="ARBA" id="ARBA00022729"/>
    </source>
</evidence>
<gene>
    <name evidence="6" type="primary">lptE</name>
    <name evidence="7" type="ORF">C0630_07215</name>
</gene>
<comment type="caution">
    <text evidence="7">The sequence shown here is derived from an EMBL/GenBank/DDBJ whole genome shotgun (WGS) entry which is preliminary data.</text>
</comment>
<accession>A0A2N6CXZ2</accession>
<keyword evidence="1" id="KW-0732">Signal</keyword>
<evidence type="ECO:0000256" key="3">
    <source>
        <dbReference type="ARBA" id="ARBA00023139"/>
    </source>
</evidence>
<dbReference type="GO" id="GO:1990351">
    <property type="term" value="C:transporter complex"/>
    <property type="evidence" value="ECO:0007669"/>
    <property type="project" value="TreeGrafter"/>
</dbReference>
<protein>
    <recommendedName>
        <fullName evidence="6">LPS-assembly lipoprotein LptE</fullName>
    </recommendedName>
</protein>
<name>A0A2N6CXZ2_9GAMM</name>
<proteinExistence type="inferred from homology"/>
<evidence type="ECO:0000256" key="2">
    <source>
        <dbReference type="ARBA" id="ARBA00023136"/>
    </source>
</evidence>
<dbReference type="Pfam" id="PF04390">
    <property type="entry name" value="LptE"/>
    <property type="match status" value="1"/>
</dbReference>
<sequence length="208" mass="23019">MPASSSGMRRSARLSWCPTNWLTLSQNKHEGSRPRLRNRENNMIGKKIFGLALLSLTLLLLQGCGFQLRGSVALPSNIGPVYIQGLGEYDELRRELSQILSFSDIALATESKGAASTLKIDNRSSDRRVLSVDGNGNVAEYELHEGARFALIAADGTALVEPQMVNTITTYMNSETQVLGKQQEEGTLRRDLQRDLASQIMRRLQAQL</sequence>
<dbReference type="GO" id="GO:0043165">
    <property type="term" value="P:Gram-negative-bacterium-type cell outer membrane assembly"/>
    <property type="evidence" value="ECO:0007669"/>
    <property type="project" value="UniProtKB-UniRule"/>
</dbReference>
<organism evidence="7 8">
    <name type="scientific">Sedimenticola selenatireducens</name>
    <dbReference type="NCBI Taxonomy" id="191960"/>
    <lineage>
        <taxon>Bacteria</taxon>
        <taxon>Pseudomonadati</taxon>
        <taxon>Pseudomonadota</taxon>
        <taxon>Gammaproteobacteria</taxon>
        <taxon>Chromatiales</taxon>
        <taxon>Sedimenticolaceae</taxon>
        <taxon>Sedimenticola</taxon>
    </lineage>
</organism>
<comment type="subunit">
    <text evidence="6">Component of the lipopolysaccharide transport and assembly complex. Interacts with LptD.</text>
</comment>
<keyword evidence="5" id="KW-0449">Lipoprotein</keyword>
<evidence type="ECO:0000313" key="8">
    <source>
        <dbReference type="Proteomes" id="UP000235015"/>
    </source>
</evidence>
<evidence type="ECO:0000313" key="7">
    <source>
        <dbReference type="EMBL" id="PLX62187.1"/>
    </source>
</evidence>
<comment type="similarity">
    <text evidence="6">Belongs to the LptE lipoprotein family.</text>
</comment>
<dbReference type="EMBL" id="PKUN01000008">
    <property type="protein sequence ID" value="PLX62187.1"/>
    <property type="molecule type" value="Genomic_DNA"/>
</dbReference>
<reference evidence="7 8" key="1">
    <citation type="submission" date="2017-11" db="EMBL/GenBank/DDBJ databases">
        <title>Genome-resolved metagenomics identifies genetic mobility, metabolic interactions, and unexpected diversity in perchlorate-reducing communities.</title>
        <authorList>
            <person name="Barnum T.P."/>
            <person name="Figueroa I.A."/>
            <person name="Carlstrom C.I."/>
            <person name="Lucas L.N."/>
            <person name="Engelbrektson A.L."/>
            <person name="Coates J.D."/>
        </authorList>
    </citation>
    <scope>NUCLEOTIDE SEQUENCE [LARGE SCALE GENOMIC DNA]</scope>
    <source>
        <strain evidence="7">BM301</strain>
    </source>
</reference>
<dbReference type="Proteomes" id="UP000235015">
    <property type="component" value="Unassembled WGS sequence"/>
</dbReference>
<evidence type="ECO:0000256" key="5">
    <source>
        <dbReference type="ARBA" id="ARBA00023288"/>
    </source>
</evidence>
<keyword evidence="4 6" id="KW-0998">Cell outer membrane</keyword>
<dbReference type="Gene3D" id="3.30.160.150">
    <property type="entry name" value="Lipoprotein like domain"/>
    <property type="match status" value="1"/>
</dbReference>
<dbReference type="PANTHER" id="PTHR38098">
    <property type="entry name" value="LPS-ASSEMBLY LIPOPROTEIN LPTE"/>
    <property type="match status" value="1"/>
</dbReference>
<dbReference type="GO" id="GO:0015920">
    <property type="term" value="P:lipopolysaccharide transport"/>
    <property type="evidence" value="ECO:0007669"/>
    <property type="project" value="TreeGrafter"/>
</dbReference>
<dbReference type="GO" id="GO:0001530">
    <property type="term" value="F:lipopolysaccharide binding"/>
    <property type="evidence" value="ECO:0007669"/>
    <property type="project" value="TreeGrafter"/>
</dbReference>
<dbReference type="AlphaFoldDB" id="A0A2N6CXZ2"/>
<evidence type="ECO:0000256" key="6">
    <source>
        <dbReference type="HAMAP-Rule" id="MF_01186"/>
    </source>
</evidence>
<dbReference type="PANTHER" id="PTHR38098:SF1">
    <property type="entry name" value="LPS-ASSEMBLY LIPOPROTEIN LPTE"/>
    <property type="match status" value="1"/>
</dbReference>
<dbReference type="InterPro" id="IPR007485">
    <property type="entry name" value="LPS_assembly_LptE"/>
</dbReference>
<keyword evidence="3" id="KW-0564">Palmitate</keyword>
<comment type="function">
    <text evidence="6">Together with LptD, is involved in the assembly of lipopolysaccharide (LPS) at the surface of the outer membrane. Required for the proper assembly of LptD. Binds LPS and may serve as the LPS recognition site at the outer membrane.</text>
</comment>
<dbReference type="GO" id="GO:0009279">
    <property type="term" value="C:cell outer membrane"/>
    <property type="evidence" value="ECO:0007669"/>
    <property type="project" value="UniProtKB-UniRule"/>
</dbReference>
<evidence type="ECO:0000256" key="4">
    <source>
        <dbReference type="ARBA" id="ARBA00023237"/>
    </source>
</evidence>